<dbReference type="Proteomes" id="UP000192527">
    <property type="component" value="Chromosome"/>
</dbReference>
<dbReference type="CDD" id="cd04301">
    <property type="entry name" value="NAT_SF"/>
    <property type="match status" value="1"/>
</dbReference>
<protein>
    <submittedName>
        <fullName evidence="2">GNAT family N-acetyltransferase</fullName>
    </submittedName>
</protein>
<dbReference type="Gene3D" id="3.40.630.30">
    <property type="match status" value="1"/>
</dbReference>
<evidence type="ECO:0000313" key="3">
    <source>
        <dbReference type="Proteomes" id="UP000192527"/>
    </source>
</evidence>
<dbReference type="InterPro" id="IPR053144">
    <property type="entry name" value="Acetyltransferase_Butenolide"/>
</dbReference>
<dbReference type="EMBL" id="CP020772">
    <property type="protein sequence ID" value="ARI78328.1"/>
    <property type="molecule type" value="Genomic_DNA"/>
</dbReference>
<dbReference type="SUPFAM" id="SSF55729">
    <property type="entry name" value="Acyl-CoA N-acyltransferases (Nat)"/>
    <property type="match status" value="1"/>
</dbReference>
<dbReference type="PANTHER" id="PTHR43233">
    <property type="entry name" value="FAMILY N-ACETYLTRANSFERASE, PUTATIVE (AFU_ORTHOLOGUE AFUA_6G03350)-RELATED"/>
    <property type="match status" value="1"/>
</dbReference>
<name>A0A1W5ZYB4_9BACI</name>
<reference evidence="2 3" key="1">
    <citation type="submission" date="2017-04" db="EMBL/GenBank/DDBJ databases">
        <title>The whole genome sequencing and assembly of Halobacillus mangrovi strain.</title>
        <authorList>
            <person name="Lee S.-J."/>
            <person name="Park M.-K."/>
            <person name="Kim J.-Y."/>
            <person name="Lee Y.-J."/>
            <person name="Yi H."/>
            <person name="Bahn Y.-S."/>
            <person name="Kim J.F."/>
            <person name="Lee D.-W."/>
        </authorList>
    </citation>
    <scope>NUCLEOTIDE SEQUENCE [LARGE SCALE GENOMIC DNA]</scope>
    <source>
        <strain evidence="2 3">KTB 131</strain>
    </source>
</reference>
<sequence>MENIKIRSFHENDFDDVLLLNEQEGWSGLVERKEETLCSWLNSEPALIATDGEEIVGFLRGLTDSTVTLYICELLIKESHRGRGIGEQLVRVAHECYPSTRVEMLATSDSQGYYEKRGYRSFYGFRKAAEEM</sequence>
<gene>
    <name evidence="2" type="ORF">HM131_16450</name>
</gene>
<accession>A0A1W5ZYB4</accession>
<dbReference type="GO" id="GO:0016747">
    <property type="term" value="F:acyltransferase activity, transferring groups other than amino-acyl groups"/>
    <property type="evidence" value="ECO:0007669"/>
    <property type="project" value="InterPro"/>
</dbReference>
<dbReference type="STRING" id="402384.HM131_16450"/>
<dbReference type="RefSeq" id="WP_085030787.1">
    <property type="nucleotide sequence ID" value="NZ_CP020772.1"/>
</dbReference>
<dbReference type="OrthoDB" id="3216107at2"/>
<dbReference type="KEGG" id="hmn:HM131_16450"/>
<dbReference type="InterPro" id="IPR000182">
    <property type="entry name" value="GNAT_dom"/>
</dbReference>
<dbReference type="PROSITE" id="PS51186">
    <property type="entry name" value="GNAT"/>
    <property type="match status" value="1"/>
</dbReference>
<dbReference type="PANTHER" id="PTHR43233:SF1">
    <property type="entry name" value="FAMILY N-ACETYLTRANSFERASE, PUTATIVE (AFU_ORTHOLOGUE AFUA_6G03350)-RELATED"/>
    <property type="match status" value="1"/>
</dbReference>
<organism evidence="2 3">
    <name type="scientific">Halobacillus mangrovi</name>
    <dbReference type="NCBI Taxonomy" id="402384"/>
    <lineage>
        <taxon>Bacteria</taxon>
        <taxon>Bacillati</taxon>
        <taxon>Bacillota</taxon>
        <taxon>Bacilli</taxon>
        <taxon>Bacillales</taxon>
        <taxon>Bacillaceae</taxon>
        <taxon>Halobacillus</taxon>
    </lineage>
</organism>
<keyword evidence="3" id="KW-1185">Reference proteome</keyword>
<dbReference type="InterPro" id="IPR016181">
    <property type="entry name" value="Acyl_CoA_acyltransferase"/>
</dbReference>
<evidence type="ECO:0000313" key="2">
    <source>
        <dbReference type="EMBL" id="ARI78328.1"/>
    </source>
</evidence>
<proteinExistence type="predicted"/>
<feature type="domain" description="N-acetyltransferase" evidence="1">
    <location>
        <begin position="4"/>
        <end position="132"/>
    </location>
</feature>
<dbReference type="AlphaFoldDB" id="A0A1W5ZYB4"/>
<dbReference type="Pfam" id="PF13508">
    <property type="entry name" value="Acetyltransf_7"/>
    <property type="match status" value="1"/>
</dbReference>
<keyword evidence="2" id="KW-0808">Transferase</keyword>
<evidence type="ECO:0000259" key="1">
    <source>
        <dbReference type="PROSITE" id="PS51186"/>
    </source>
</evidence>